<keyword evidence="2" id="KW-1185">Reference proteome</keyword>
<proteinExistence type="predicted"/>
<reference evidence="1" key="1">
    <citation type="journal article" date="2020" name="Fungal Divers.">
        <title>Resolving the Mortierellaceae phylogeny through synthesis of multi-gene phylogenetics and phylogenomics.</title>
        <authorList>
            <person name="Vandepol N."/>
            <person name="Liber J."/>
            <person name="Desiro A."/>
            <person name="Na H."/>
            <person name="Kennedy M."/>
            <person name="Barry K."/>
            <person name="Grigoriev I.V."/>
            <person name="Miller A.N."/>
            <person name="O'Donnell K."/>
            <person name="Stajich J.E."/>
            <person name="Bonito G."/>
        </authorList>
    </citation>
    <scope>NUCLEOTIDE SEQUENCE</scope>
    <source>
        <strain evidence="1">NRRL 28262</strain>
    </source>
</reference>
<organism evidence="1 2">
    <name type="scientific">Linnemannia exigua</name>
    <dbReference type="NCBI Taxonomy" id="604196"/>
    <lineage>
        <taxon>Eukaryota</taxon>
        <taxon>Fungi</taxon>
        <taxon>Fungi incertae sedis</taxon>
        <taxon>Mucoromycota</taxon>
        <taxon>Mortierellomycotina</taxon>
        <taxon>Mortierellomycetes</taxon>
        <taxon>Mortierellales</taxon>
        <taxon>Mortierellaceae</taxon>
        <taxon>Linnemannia</taxon>
    </lineage>
</organism>
<sequence length="327" mass="37229">MADLNYFIRTPTISVGVDYNVKGHVDQVIGIFSTHSGVDVESSMQMMRRVRHVNDKTCLVYVDAAIKDLPATEPEVKDWICNQLDIVTGKVRWSSTLKLQFDDANNLTILDDLYHRMYCEVMAKKHLSMNNFRSRLIRRMTQAGCIVTGRGDKLPRGHPIPKELKEKEKEIAAAWHQQIASTGAISPDEFKRLSRGTRELDSDQRASVHRFALMRAYNVQEHGTITEEWVRTYDKPHEECYGNLMALSPSCGPSLRSCLEVMQQREDLDLDDSLKGPTTADAHSRLERSRFLKLGYVVDILLACRFEDPFATNEVPAEDLKSRVDGI</sequence>
<gene>
    <name evidence="1" type="ORF">BGZ95_002319</name>
</gene>
<protein>
    <submittedName>
        <fullName evidence="1">Uncharacterized protein</fullName>
    </submittedName>
</protein>
<dbReference type="EMBL" id="JAAAIL010001490">
    <property type="protein sequence ID" value="KAG0268770.1"/>
    <property type="molecule type" value="Genomic_DNA"/>
</dbReference>
<accession>A0AAD4D7D6</accession>
<evidence type="ECO:0000313" key="2">
    <source>
        <dbReference type="Proteomes" id="UP001194580"/>
    </source>
</evidence>
<dbReference type="Proteomes" id="UP001194580">
    <property type="component" value="Unassembled WGS sequence"/>
</dbReference>
<comment type="caution">
    <text evidence="1">The sequence shown here is derived from an EMBL/GenBank/DDBJ whole genome shotgun (WGS) entry which is preliminary data.</text>
</comment>
<name>A0AAD4D7D6_9FUNG</name>
<dbReference type="AlphaFoldDB" id="A0AAD4D7D6"/>
<evidence type="ECO:0000313" key="1">
    <source>
        <dbReference type="EMBL" id="KAG0268770.1"/>
    </source>
</evidence>